<dbReference type="InterPro" id="IPR001431">
    <property type="entry name" value="Pept_M16_Zn_BS"/>
</dbReference>
<dbReference type="SUPFAM" id="SSF63411">
    <property type="entry name" value="LuxS/MPP-like metallohydrolase"/>
    <property type="match status" value="2"/>
</dbReference>
<comment type="caution">
    <text evidence="5">The sequence shown here is derived from an EMBL/GenBank/DDBJ whole genome shotgun (WGS) entry which is preliminary data.</text>
</comment>
<dbReference type="GO" id="GO:0006508">
    <property type="term" value="P:proteolysis"/>
    <property type="evidence" value="ECO:0007669"/>
    <property type="project" value="InterPro"/>
</dbReference>
<gene>
    <name evidence="5" type="ORF">IAD36_08590</name>
</gene>
<dbReference type="GO" id="GO:0046872">
    <property type="term" value="F:metal ion binding"/>
    <property type="evidence" value="ECO:0007669"/>
    <property type="project" value="InterPro"/>
</dbReference>
<evidence type="ECO:0000256" key="1">
    <source>
        <dbReference type="ARBA" id="ARBA00007261"/>
    </source>
</evidence>
<sequence length="415" mass="45789">MYERIVLPNGARIVCEHMDGVRSASLGIWVGAGSRYERYSEAGSAHFIEHMLFKGTSRWSAAELAERMDAVGGQMNAYTTRDNTCFYARVLDTHLPLATDTLCAMFFDSRFDERDVENEKGIIQEEIDMYEDTPEDVAAERLIAGCFPGALGRPVLGRSSSLARQTGESLRAFMARHYAAPRVVAALSGSFTDEDLRELARRFSAMPAAKPKKPERSAYRPCLTLRRKATEQNQLVLGFPGLETASSERFALQLLSGILGGNASSRLFQSVREKHGLCYSIYSFTAGFEDTGLFAVAAATNRDTEARALGLIMDELRRLLDGGVTEEELSRAREQVKATILMSLESTGSRMNRLGYGELFLGGALSPDELIERYDAVTGEEVLGLARRLLAPETMSFSAAGRVAPEEEYRRILGL</sequence>
<feature type="domain" description="Peptidase M16 N-terminal" evidence="3">
    <location>
        <begin position="12"/>
        <end position="156"/>
    </location>
</feature>
<comment type="similarity">
    <text evidence="1 2">Belongs to the peptidase M16 family.</text>
</comment>
<reference evidence="5" key="2">
    <citation type="journal article" date="2021" name="PeerJ">
        <title>Extensive microbial diversity within the chicken gut microbiome revealed by metagenomics and culture.</title>
        <authorList>
            <person name="Gilroy R."/>
            <person name="Ravi A."/>
            <person name="Getino M."/>
            <person name="Pursley I."/>
            <person name="Horton D.L."/>
            <person name="Alikhan N.F."/>
            <person name="Baker D."/>
            <person name="Gharbi K."/>
            <person name="Hall N."/>
            <person name="Watson M."/>
            <person name="Adriaenssens E.M."/>
            <person name="Foster-Nyarko E."/>
            <person name="Jarju S."/>
            <person name="Secka A."/>
            <person name="Antonio M."/>
            <person name="Oren A."/>
            <person name="Chaudhuri R.R."/>
            <person name="La Ragione R."/>
            <person name="Hildebrand F."/>
            <person name="Pallen M.J."/>
        </authorList>
    </citation>
    <scope>NUCLEOTIDE SEQUENCE</scope>
    <source>
        <strain evidence="5">ChiGjej3B3-7149</strain>
    </source>
</reference>
<dbReference type="Gene3D" id="3.30.830.10">
    <property type="entry name" value="Metalloenzyme, LuxS/M16 peptidase-like"/>
    <property type="match status" value="2"/>
</dbReference>
<dbReference type="EMBL" id="DVHH01000203">
    <property type="protein sequence ID" value="HIR55634.1"/>
    <property type="molecule type" value="Genomic_DNA"/>
</dbReference>
<dbReference type="InterPro" id="IPR011249">
    <property type="entry name" value="Metalloenz_LuxS/M16"/>
</dbReference>
<dbReference type="PANTHER" id="PTHR11851">
    <property type="entry name" value="METALLOPROTEASE"/>
    <property type="match status" value="1"/>
</dbReference>
<evidence type="ECO:0000313" key="6">
    <source>
        <dbReference type="Proteomes" id="UP000824238"/>
    </source>
</evidence>
<feature type="domain" description="Peptidase M16 C-terminal" evidence="4">
    <location>
        <begin position="166"/>
        <end position="335"/>
    </location>
</feature>
<accession>A0A9D1DMJ2</accession>
<dbReference type="PROSITE" id="PS00143">
    <property type="entry name" value="INSULINASE"/>
    <property type="match status" value="1"/>
</dbReference>
<dbReference type="InterPro" id="IPR011765">
    <property type="entry name" value="Pept_M16_N"/>
</dbReference>
<reference evidence="5" key="1">
    <citation type="submission" date="2020-10" db="EMBL/GenBank/DDBJ databases">
        <authorList>
            <person name="Gilroy R."/>
        </authorList>
    </citation>
    <scope>NUCLEOTIDE SEQUENCE</scope>
    <source>
        <strain evidence="5">ChiGjej3B3-7149</strain>
    </source>
</reference>
<dbReference type="AlphaFoldDB" id="A0A9D1DMJ2"/>
<protein>
    <submittedName>
        <fullName evidence="5">Insulinase family protein</fullName>
    </submittedName>
</protein>
<dbReference type="InterPro" id="IPR007863">
    <property type="entry name" value="Peptidase_M16_C"/>
</dbReference>
<evidence type="ECO:0000259" key="3">
    <source>
        <dbReference type="Pfam" id="PF00675"/>
    </source>
</evidence>
<dbReference type="PANTHER" id="PTHR11851:SF49">
    <property type="entry name" value="MITOCHONDRIAL-PROCESSING PEPTIDASE SUBUNIT ALPHA"/>
    <property type="match status" value="1"/>
</dbReference>
<dbReference type="Pfam" id="PF00675">
    <property type="entry name" value="Peptidase_M16"/>
    <property type="match status" value="1"/>
</dbReference>
<dbReference type="Proteomes" id="UP000824238">
    <property type="component" value="Unassembled WGS sequence"/>
</dbReference>
<proteinExistence type="inferred from homology"/>
<name>A0A9D1DMJ2_9FIRM</name>
<dbReference type="GO" id="GO:0004222">
    <property type="term" value="F:metalloendopeptidase activity"/>
    <property type="evidence" value="ECO:0007669"/>
    <property type="project" value="InterPro"/>
</dbReference>
<evidence type="ECO:0000259" key="4">
    <source>
        <dbReference type="Pfam" id="PF05193"/>
    </source>
</evidence>
<evidence type="ECO:0000256" key="2">
    <source>
        <dbReference type="RuleBase" id="RU004447"/>
    </source>
</evidence>
<evidence type="ECO:0000313" key="5">
    <source>
        <dbReference type="EMBL" id="HIR55634.1"/>
    </source>
</evidence>
<organism evidence="5 6">
    <name type="scientific">Candidatus Scatomorpha intestinigallinarum</name>
    <dbReference type="NCBI Taxonomy" id="2840923"/>
    <lineage>
        <taxon>Bacteria</taxon>
        <taxon>Bacillati</taxon>
        <taxon>Bacillota</taxon>
        <taxon>Clostridia</taxon>
        <taxon>Eubacteriales</taxon>
        <taxon>Candidatus Scatomorpha</taxon>
    </lineage>
</organism>
<dbReference type="InterPro" id="IPR050361">
    <property type="entry name" value="MPP/UQCRC_Complex"/>
</dbReference>
<dbReference type="Pfam" id="PF05193">
    <property type="entry name" value="Peptidase_M16_C"/>
    <property type="match status" value="1"/>
</dbReference>